<evidence type="ECO:0000256" key="13">
    <source>
        <dbReference type="RuleBase" id="RU003785"/>
    </source>
</evidence>
<comment type="cofactor">
    <cofactor evidence="1 10">
        <name>Mg(2+)</name>
        <dbReference type="ChEBI" id="CHEBI:18420"/>
    </cofactor>
</comment>
<dbReference type="PANTHER" id="PTHR11088">
    <property type="entry name" value="TRNA DIMETHYLALLYLTRANSFERASE"/>
    <property type="match status" value="1"/>
</dbReference>
<evidence type="ECO:0000256" key="4">
    <source>
        <dbReference type="ARBA" id="ARBA00022679"/>
    </source>
</evidence>
<evidence type="ECO:0000256" key="2">
    <source>
        <dbReference type="ARBA" id="ARBA00003213"/>
    </source>
</evidence>
<dbReference type="NCBIfam" id="TIGR00174">
    <property type="entry name" value="miaA"/>
    <property type="match status" value="1"/>
</dbReference>
<dbReference type="Gene3D" id="3.40.50.300">
    <property type="entry name" value="P-loop containing nucleotide triphosphate hydrolases"/>
    <property type="match status" value="1"/>
</dbReference>
<evidence type="ECO:0000256" key="7">
    <source>
        <dbReference type="ARBA" id="ARBA00022840"/>
    </source>
</evidence>
<feature type="site" description="Interaction with substrate tRNA" evidence="10">
    <location>
        <position position="102"/>
    </location>
</feature>
<comment type="catalytic activity">
    <reaction evidence="9 10 11">
        <text>adenosine(37) in tRNA + dimethylallyl diphosphate = N(6)-dimethylallyladenosine(37) in tRNA + diphosphate</text>
        <dbReference type="Rhea" id="RHEA:26482"/>
        <dbReference type="Rhea" id="RHEA-COMP:10162"/>
        <dbReference type="Rhea" id="RHEA-COMP:10375"/>
        <dbReference type="ChEBI" id="CHEBI:33019"/>
        <dbReference type="ChEBI" id="CHEBI:57623"/>
        <dbReference type="ChEBI" id="CHEBI:74411"/>
        <dbReference type="ChEBI" id="CHEBI:74415"/>
        <dbReference type="EC" id="2.5.1.75"/>
    </reaction>
</comment>
<dbReference type="InterPro" id="IPR039657">
    <property type="entry name" value="Dimethylallyltransferase"/>
</dbReference>
<evidence type="ECO:0000256" key="5">
    <source>
        <dbReference type="ARBA" id="ARBA00022694"/>
    </source>
</evidence>
<dbReference type="Proteomes" id="UP000176568">
    <property type="component" value="Unassembled WGS sequence"/>
</dbReference>
<dbReference type="InterPro" id="IPR018022">
    <property type="entry name" value="IPT"/>
</dbReference>
<dbReference type="SUPFAM" id="SSF52540">
    <property type="entry name" value="P-loop containing nucleoside triphosphate hydrolases"/>
    <property type="match status" value="1"/>
</dbReference>
<keyword evidence="7 10" id="KW-0067">ATP-binding</keyword>
<sequence>MNKSKVIAVVGPTASGKTALGIFLAQKLKGEVISADSRQIYKGLAAIARVPDKKERAGIPHHLIEFASPKRLYSAGEFKKHAEKIIADIGKKKHVPIVVGGTGFYADSLLRGFSLPEVEPNKKLRASLAKKTPAQLFSMLKKLDAKTAARIDAKNPARLVRAIEIAKAIGNVPELISDSPYEVLWLGLRPTEAKHEKAIRAGVTNRLNAMLREAKKLRTSLSKKHIAALGFELIPLLAYLDKKITKAELVEQLVRSELGYVKRQMRWFKRREDIRWVKNKTEALRQVRAFLH</sequence>
<dbReference type="HAMAP" id="MF_00185">
    <property type="entry name" value="IPP_trans"/>
    <property type="match status" value="1"/>
</dbReference>
<keyword evidence="5 10" id="KW-0819">tRNA processing</keyword>
<evidence type="ECO:0000256" key="3">
    <source>
        <dbReference type="ARBA" id="ARBA00005842"/>
    </source>
</evidence>
<dbReference type="GO" id="GO:0006400">
    <property type="term" value="P:tRNA modification"/>
    <property type="evidence" value="ECO:0007669"/>
    <property type="project" value="TreeGrafter"/>
</dbReference>
<dbReference type="Gene3D" id="1.10.20.140">
    <property type="match status" value="1"/>
</dbReference>
<evidence type="ECO:0000256" key="6">
    <source>
        <dbReference type="ARBA" id="ARBA00022741"/>
    </source>
</evidence>
<dbReference type="AlphaFoldDB" id="A0A1F4Y3A8"/>
<feature type="site" description="Interaction with substrate tRNA" evidence="10">
    <location>
        <position position="125"/>
    </location>
</feature>
<gene>
    <name evidence="10" type="primary">miaA</name>
    <name evidence="14" type="ORF">A2419_01645</name>
</gene>
<keyword evidence="6 10" id="KW-0547">Nucleotide-binding</keyword>
<proteinExistence type="inferred from homology"/>
<evidence type="ECO:0000256" key="9">
    <source>
        <dbReference type="ARBA" id="ARBA00049563"/>
    </source>
</evidence>
<dbReference type="EC" id="2.5.1.75" evidence="10"/>
<keyword evidence="8 10" id="KW-0460">Magnesium</keyword>
<name>A0A1F4Y3A8_9BACT</name>
<comment type="function">
    <text evidence="2 10 12">Catalyzes the transfer of a dimethylallyl group onto the adenine at position 37 in tRNAs that read codons beginning with uridine, leading to the formation of N6-(dimethylallyl)adenosine (i(6)A).</text>
</comment>
<accession>A0A1F4Y3A8</accession>
<dbReference type="GO" id="GO:0005524">
    <property type="term" value="F:ATP binding"/>
    <property type="evidence" value="ECO:0007669"/>
    <property type="project" value="UniProtKB-UniRule"/>
</dbReference>
<evidence type="ECO:0000256" key="11">
    <source>
        <dbReference type="RuleBase" id="RU003783"/>
    </source>
</evidence>
<dbReference type="PANTHER" id="PTHR11088:SF60">
    <property type="entry name" value="TRNA DIMETHYLALLYLTRANSFERASE"/>
    <property type="match status" value="1"/>
</dbReference>
<comment type="caution">
    <text evidence="10">Lacks conserved residue(s) required for the propagation of feature annotation.</text>
</comment>
<feature type="binding site" evidence="10">
    <location>
        <begin position="13"/>
        <end position="18"/>
    </location>
    <ligand>
        <name>substrate</name>
    </ligand>
</feature>
<dbReference type="EMBL" id="MEXB01000008">
    <property type="protein sequence ID" value="OGC88429.1"/>
    <property type="molecule type" value="Genomic_DNA"/>
</dbReference>
<dbReference type="GO" id="GO:0052381">
    <property type="term" value="F:tRNA dimethylallyltransferase activity"/>
    <property type="evidence" value="ECO:0007669"/>
    <property type="project" value="UniProtKB-UniRule"/>
</dbReference>
<dbReference type="InterPro" id="IPR027417">
    <property type="entry name" value="P-loop_NTPase"/>
</dbReference>
<feature type="binding site" evidence="10">
    <location>
        <begin position="11"/>
        <end position="18"/>
    </location>
    <ligand>
        <name>ATP</name>
        <dbReference type="ChEBI" id="CHEBI:30616"/>
    </ligand>
</feature>
<evidence type="ECO:0000256" key="8">
    <source>
        <dbReference type="ARBA" id="ARBA00022842"/>
    </source>
</evidence>
<evidence type="ECO:0000313" key="15">
    <source>
        <dbReference type="Proteomes" id="UP000176568"/>
    </source>
</evidence>
<evidence type="ECO:0000313" key="14">
    <source>
        <dbReference type="EMBL" id="OGC88429.1"/>
    </source>
</evidence>
<comment type="subunit">
    <text evidence="10">Monomer.</text>
</comment>
<dbReference type="Pfam" id="PF01715">
    <property type="entry name" value="IPPT"/>
    <property type="match status" value="1"/>
</dbReference>
<keyword evidence="4 10" id="KW-0808">Transferase</keyword>
<comment type="caution">
    <text evidence="14">The sequence shown here is derived from an EMBL/GenBank/DDBJ whole genome shotgun (WGS) entry which is preliminary data.</text>
</comment>
<organism evidence="14 15">
    <name type="scientific">Candidatus Adlerbacteria bacterium RIFOXYC1_FULL_48_26</name>
    <dbReference type="NCBI Taxonomy" id="1797247"/>
    <lineage>
        <taxon>Bacteria</taxon>
        <taxon>Candidatus Adleribacteriota</taxon>
    </lineage>
</organism>
<protein>
    <recommendedName>
        <fullName evidence="10">tRNA dimethylallyltransferase</fullName>
        <ecNumber evidence="10">2.5.1.75</ecNumber>
    </recommendedName>
    <alternativeName>
        <fullName evidence="10">Dimethylallyl diphosphate:tRNA dimethylallyltransferase</fullName>
        <shortName evidence="10">DMAPP:tRNA dimethylallyltransferase</shortName>
        <shortName evidence="10">DMATase</shortName>
    </alternativeName>
    <alternativeName>
        <fullName evidence="10">Isopentenyl-diphosphate:tRNA isopentenyltransferase</fullName>
        <shortName evidence="10">IPP transferase</shortName>
        <shortName evidence="10">IPPT</shortName>
        <shortName evidence="10">IPTase</shortName>
    </alternativeName>
</protein>
<reference evidence="14 15" key="1">
    <citation type="journal article" date="2016" name="Nat. Commun.">
        <title>Thousands of microbial genomes shed light on interconnected biogeochemical processes in an aquifer system.</title>
        <authorList>
            <person name="Anantharaman K."/>
            <person name="Brown C.T."/>
            <person name="Hug L.A."/>
            <person name="Sharon I."/>
            <person name="Castelle C.J."/>
            <person name="Probst A.J."/>
            <person name="Thomas B.C."/>
            <person name="Singh A."/>
            <person name="Wilkins M.J."/>
            <person name="Karaoz U."/>
            <person name="Brodie E.L."/>
            <person name="Williams K.H."/>
            <person name="Hubbard S.S."/>
            <person name="Banfield J.F."/>
        </authorList>
    </citation>
    <scope>NUCLEOTIDE SEQUENCE [LARGE SCALE GENOMIC DNA]</scope>
</reference>
<evidence type="ECO:0000256" key="10">
    <source>
        <dbReference type="HAMAP-Rule" id="MF_00185"/>
    </source>
</evidence>
<evidence type="ECO:0000256" key="1">
    <source>
        <dbReference type="ARBA" id="ARBA00001946"/>
    </source>
</evidence>
<comment type="similarity">
    <text evidence="3 10 13">Belongs to the IPP transferase family.</text>
</comment>
<feature type="region of interest" description="Interaction with substrate tRNA" evidence="10">
    <location>
        <begin position="36"/>
        <end position="39"/>
    </location>
</feature>
<dbReference type="STRING" id="1797247.A2419_01645"/>
<evidence type="ECO:0000256" key="12">
    <source>
        <dbReference type="RuleBase" id="RU003784"/>
    </source>
</evidence>